<dbReference type="AlphaFoldDB" id="A0A2V3J210"/>
<evidence type="ECO:0000313" key="1">
    <source>
        <dbReference type="EMBL" id="PXF48486.1"/>
    </source>
</evidence>
<proteinExistence type="predicted"/>
<reference evidence="1 2" key="1">
    <citation type="journal article" date="2018" name="Mol. Biol. Evol.">
        <title>Analysis of the draft genome of the red seaweed Gracilariopsis chorda provides insights into genome size evolution in Rhodophyta.</title>
        <authorList>
            <person name="Lee J."/>
            <person name="Yang E.C."/>
            <person name="Graf L."/>
            <person name="Yang J.H."/>
            <person name="Qiu H."/>
            <person name="Zel Zion U."/>
            <person name="Chan C.X."/>
            <person name="Stephens T.G."/>
            <person name="Weber A.P.M."/>
            <person name="Boo G.H."/>
            <person name="Boo S.M."/>
            <person name="Kim K.M."/>
            <person name="Shin Y."/>
            <person name="Jung M."/>
            <person name="Lee S.J."/>
            <person name="Yim H.S."/>
            <person name="Lee J.H."/>
            <person name="Bhattacharya D."/>
            <person name="Yoon H.S."/>
        </authorList>
    </citation>
    <scope>NUCLEOTIDE SEQUENCE [LARGE SCALE GENOMIC DNA]</scope>
    <source>
        <strain evidence="1 2">SKKU-2015</strain>
        <tissue evidence="1">Whole body</tissue>
    </source>
</reference>
<sequence>MSATFMQYWLAGNHHHHNASRSHCSQSRSARALVECLLDDMGWICDVMHANNAQALQRALTPFRDASCSDAYEAVSFVHAFGTSGASSEQWNALFVAALSAQLRVQHVLVLLAMALSGATEMNLRQASTMMRHVLFGTDAHPGVIERVCDLYDEWALGDALFERLMRFYIAQSVSEWSLVVEERACYIRGNGREWMIGDRAGAAAVTDVFAKIVVASVVPNVVEQVAQLVSFGGRDRVKLLLQDRLVQLLYSGVVHAKSLLYENMFGANA</sequence>
<evidence type="ECO:0000313" key="2">
    <source>
        <dbReference type="Proteomes" id="UP000247409"/>
    </source>
</evidence>
<comment type="caution">
    <text evidence="1">The sequence shown here is derived from an EMBL/GenBank/DDBJ whole genome shotgun (WGS) entry which is preliminary data.</text>
</comment>
<dbReference type="Proteomes" id="UP000247409">
    <property type="component" value="Unassembled WGS sequence"/>
</dbReference>
<keyword evidence="2" id="KW-1185">Reference proteome</keyword>
<protein>
    <submittedName>
        <fullName evidence="1">Uncharacterized protein</fullName>
    </submittedName>
</protein>
<gene>
    <name evidence="1" type="ORF">BWQ96_01655</name>
</gene>
<dbReference type="OrthoDB" id="10534715at2759"/>
<accession>A0A2V3J210</accession>
<dbReference type="EMBL" id="NBIV01000013">
    <property type="protein sequence ID" value="PXF48486.1"/>
    <property type="molecule type" value="Genomic_DNA"/>
</dbReference>
<name>A0A2V3J210_9FLOR</name>
<organism evidence="1 2">
    <name type="scientific">Gracilariopsis chorda</name>
    <dbReference type="NCBI Taxonomy" id="448386"/>
    <lineage>
        <taxon>Eukaryota</taxon>
        <taxon>Rhodophyta</taxon>
        <taxon>Florideophyceae</taxon>
        <taxon>Rhodymeniophycidae</taxon>
        <taxon>Gracilariales</taxon>
        <taxon>Gracilariaceae</taxon>
        <taxon>Gracilariopsis</taxon>
    </lineage>
</organism>